<protein>
    <submittedName>
        <fullName evidence="1">Uncharacterized protein</fullName>
    </submittedName>
</protein>
<evidence type="ECO:0000313" key="2">
    <source>
        <dbReference type="Proteomes" id="UP001162640"/>
    </source>
</evidence>
<reference evidence="2" key="1">
    <citation type="journal article" date="2023" name="Commun. Biol.">
        <title>Genome analysis of Parmales, the sister group of diatoms, reveals the evolutionary specialization of diatoms from phago-mixotrophs to photoautotrophs.</title>
        <authorList>
            <person name="Ban H."/>
            <person name="Sato S."/>
            <person name="Yoshikawa S."/>
            <person name="Yamada K."/>
            <person name="Nakamura Y."/>
            <person name="Ichinomiya M."/>
            <person name="Sato N."/>
            <person name="Blanc-Mathieu R."/>
            <person name="Endo H."/>
            <person name="Kuwata A."/>
            <person name="Ogata H."/>
        </authorList>
    </citation>
    <scope>NUCLEOTIDE SEQUENCE [LARGE SCALE GENOMIC DNA]</scope>
</reference>
<dbReference type="Proteomes" id="UP001162640">
    <property type="component" value="Unassembled WGS sequence"/>
</dbReference>
<accession>A0A9W7EGL9</accession>
<evidence type="ECO:0000313" key="1">
    <source>
        <dbReference type="EMBL" id="GMH80374.1"/>
    </source>
</evidence>
<dbReference type="AlphaFoldDB" id="A0A9W7EGL9"/>
<comment type="caution">
    <text evidence="1">The sequence shown here is derived from an EMBL/GenBank/DDBJ whole genome shotgun (WGS) entry which is preliminary data.</text>
</comment>
<organism evidence="1 2">
    <name type="scientific">Triparma laevis f. inornata</name>
    <dbReference type="NCBI Taxonomy" id="1714386"/>
    <lineage>
        <taxon>Eukaryota</taxon>
        <taxon>Sar</taxon>
        <taxon>Stramenopiles</taxon>
        <taxon>Ochrophyta</taxon>
        <taxon>Bolidophyceae</taxon>
        <taxon>Parmales</taxon>
        <taxon>Triparmaceae</taxon>
        <taxon>Triparma</taxon>
    </lineage>
</organism>
<dbReference type="EMBL" id="BLQM01000281">
    <property type="protein sequence ID" value="GMH80374.1"/>
    <property type="molecule type" value="Genomic_DNA"/>
</dbReference>
<name>A0A9W7EGL9_9STRA</name>
<sequence length="80" mass="9262">MDHQAQETRARAELNDKYVKFDMKDNKSVLIELLHLRLRCEVLLSGNNFLNTDDYRVLLVPLLPNDHDDQVGLEALITRG</sequence>
<gene>
    <name evidence="1" type="ORF">TL16_g08520</name>
</gene>
<proteinExistence type="predicted"/>